<dbReference type="Proteomes" id="UP000288805">
    <property type="component" value="Unassembled WGS sequence"/>
</dbReference>
<proteinExistence type="predicted"/>
<comment type="caution">
    <text evidence="1">The sequence shown here is derived from an EMBL/GenBank/DDBJ whole genome shotgun (WGS) entry which is preliminary data.</text>
</comment>
<organism evidence="1 2">
    <name type="scientific">Vitis vinifera</name>
    <name type="common">Grape</name>
    <dbReference type="NCBI Taxonomy" id="29760"/>
    <lineage>
        <taxon>Eukaryota</taxon>
        <taxon>Viridiplantae</taxon>
        <taxon>Streptophyta</taxon>
        <taxon>Embryophyta</taxon>
        <taxon>Tracheophyta</taxon>
        <taxon>Spermatophyta</taxon>
        <taxon>Magnoliopsida</taxon>
        <taxon>eudicotyledons</taxon>
        <taxon>Gunneridae</taxon>
        <taxon>Pentapetalae</taxon>
        <taxon>rosids</taxon>
        <taxon>Vitales</taxon>
        <taxon>Vitaceae</taxon>
        <taxon>Viteae</taxon>
        <taxon>Vitis</taxon>
    </lineage>
</organism>
<sequence>MSTPSRSRSSAIGSKDYFNWCQSMERCQSESDRQMQALLLKTRRLGEENEVVRIQGLRCLAWGEIAYSDGFPTAPIVTDWLPYPLVQQPVGDLVSRGPPGSVSRRLDDMLSTPFNPYIINYKPSRGFMVPKFSTYDGTNDPIDHIMHYR</sequence>
<protein>
    <submittedName>
        <fullName evidence="1">Uncharacterized protein</fullName>
    </submittedName>
</protein>
<gene>
    <name evidence="1" type="ORF">CK203_094474</name>
</gene>
<dbReference type="EMBL" id="QGNW01001351">
    <property type="protein sequence ID" value="RVW44479.1"/>
    <property type="molecule type" value="Genomic_DNA"/>
</dbReference>
<evidence type="ECO:0000313" key="2">
    <source>
        <dbReference type="Proteomes" id="UP000288805"/>
    </source>
</evidence>
<reference evidence="1 2" key="1">
    <citation type="journal article" date="2018" name="PLoS Genet.">
        <title>Population sequencing reveals clonal diversity and ancestral inbreeding in the grapevine cultivar Chardonnay.</title>
        <authorList>
            <person name="Roach M.J."/>
            <person name="Johnson D.L."/>
            <person name="Bohlmann J."/>
            <person name="van Vuuren H.J."/>
            <person name="Jones S.J."/>
            <person name="Pretorius I.S."/>
            <person name="Schmidt S.A."/>
            <person name="Borneman A.R."/>
        </authorList>
    </citation>
    <scope>NUCLEOTIDE SEQUENCE [LARGE SCALE GENOMIC DNA]</scope>
    <source>
        <strain evidence="2">cv. Chardonnay</strain>
        <tissue evidence="1">Leaf</tissue>
    </source>
</reference>
<evidence type="ECO:0000313" key="1">
    <source>
        <dbReference type="EMBL" id="RVW44479.1"/>
    </source>
</evidence>
<name>A0A438E9Z9_VITVI</name>
<accession>A0A438E9Z9</accession>
<dbReference type="AlphaFoldDB" id="A0A438E9Z9"/>